<dbReference type="InParanoid" id="A0A146G2L4"/>
<keyword evidence="2" id="KW-1185">Reference proteome</keyword>
<evidence type="ECO:0000313" key="2">
    <source>
        <dbReference type="Proteomes" id="UP000076023"/>
    </source>
</evidence>
<dbReference type="Proteomes" id="UP000076023">
    <property type="component" value="Unassembled WGS sequence"/>
</dbReference>
<evidence type="ECO:0000313" key="1">
    <source>
        <dbReference type="EMBL" id="GAT31911.1"/>
    </source>
</evidence>
<reference evidence="2" key="1">
    <citation type="journal article" date="2017" name="Genome Announc.">
        <title>Draft Genome Sequence of Terrimicrobium sacchariphilum NM-5T, a Facultative Anaerobic Soil Bacterium of the Class Spartobacteria.</title>
        <authorList>
            <person name="Qiu Y.L."/>
            <person name="Tourlousse D.M."/>
            <person name="Matsuura N."/>
            <person name="Ohashi A."/>
            <person name="Sekiguchi Y."/>
        </authorList>
    </citation>
    <scope>NUCLEOTIDE SEQUENCE [LARGE SCALE GENOMIC DNA]</scope>
    <source>
        <strain evidence="2">NM-5</strain>
    </source>
</reference>
<name>A0A146G2L4_TERSA</name>
<dbReference type="AlphaFoldDB" id="A0A146G2L4"/>
<dbReference type="Gene3D" id="3.30.460.40">
    <property type="match status" value="1"/>
</dbReference>
<proteinExistence type="predicted"/>
<dbReference type="InterPro" id="IPR043519">
    <property type="entry name" value="NT_sf"/>
</dbReference>
<gene>
    <name evidence="1" type="ORF">TSACC_2306</name>
</gene>
<comment type="caution">
    <text evidence="1">The sequence shown here is derived from an EMBL/GenBank/DDBJ whole genome shotgun (WGS) entry which is preliminary data.</text>
</comment>
<organism evidence="1 2">
    <name type="scientific">Terrimicrobium sacchariphilum</name>
    <dbReference type="NCBI Taxonomy" id="690879"/>
    <lineage>
        <taxon>Bacteria</taxon>
        <taxon>Pseudomonadati</taxon>
        <taxon>Verrucomicrobiota</taxon>
        <taxon>Terrimicrobiia</taxon>
        <taxon>Terrimicrobiales</taxon>
        <taxon>Terrimicrobiaceae</taxon>
        <taxon>Terrimicrobium</taxon>
    </lineage>
</organism>
<dbReference type="STRING" id="690879.TSACC_2306"/>
<evidence type="ECO:0008006" key="3">
    <source>
        <dbReference type="Google" id="ProtNLM"/>
    </source>
</evidence>
<accession>A0A146G2L4</accession>
<protein>
    <recommendedName>
        <fullName evidence="3">Nucleotidyltransferase</fullName>
    </recommendedName>
</protein>
<dbReference type="EMBL" id="BDCO01000002">
    <property type="protein sequence ID" value="GAT31911.1"/>
    <property type="molecule type" value="Genomic_DNA"/>
</dbReference>
<dbReference type="SUPFAM" id="SSF81301">
    <property type="entry name" value="Nucleotidyltransferase"/>
    <property type="match status" value="1"/>
</dbReference>
<sequence>MHGSALMTRDVDVVCALDAENLVRIHTALDKLHPVHRMTPAKLPFTRDQAMSGGLKYLYLTTDWGQLDCLGEVKGVGDYKACLGSSEILEIDGQSMHVLSIDALIQAKRAMGRPRDLHAVLELEAIRDQQRKSNS</sequence>